<feature type="domain" description="PLD phosphodiesterase" evidence="2">
    <location>
        <begin position="183"/>
        <end position="210"/>
    </location>
</feature>
<dbReference type="PANTHER" id="PTHR21248:SF22">
    <property type="entry name" value="PHOSPHOLIPASE D"/>
    <property type="match status" value="1"/>
</dbReference>
<dbReference type="InterPro" id="IPR001736">
    <property type="entry name" value="PLipase_D/transphosphatidylase"/>
</dbReference>
<organism evidence="3 4">
    <name type="scientific">Woeseia oceani</name>
    <dbReference type="NCBI Taxonomy" id="1548547"/>
    <lineage>
        <taxon>Bacteria</taxon>
        <taxon>Pseudomonadati</taxon>
        <taxon>Pseudomonadota</taxon>
        <taxon>Gammaproteobacteria</taxon>
        <taxon>Woeseiales</taxon>
        <taxon>Woeseiaceae</taxon>
        <taxon>Woeseia</taxon>
    </lineage>
</organism>
<dbReference type="Pfam" id="PF13091">
    <property type="entry name" value="PLDc_2"/>
    <property type="match status" value="2"/>
</dbReference>
<feature type="chain" id="PRO_5008260421" description="PLD phosphodiesterase domain-containing protein" evidence="1">
    <location>
        <begin position="20"/>
        <end position="456"/>
    </location>
</feature>
<feature type="signal peptide" evidence="1">
    <location>
        <begin position="1"/>
        <end position="19"/>
    </location>
</feature>
<evidence type="ECO:0000256" key="1">
    <source>
        <dbReference type="SAM" id="SignalP"/>
    </source>
</evidence>
<dbReference type="Proteomes" id="UP000092695">
    <property type="component" value="Chromosome"/>
</dbReference>
<dbReference type="CDD" id="cd09159">
    <property type="entry name" value="PLDc_ybhO_like_2"/>
    <property type="match status" value="1"/>
</dbReference>
<proteinExistence type="predicted"/>
<dbReference type="STRING" id="1548547.BA177_17285"/>
<dbReference type="PROSITE" id="PS51257">
    <property type="entry name" value="PROKAR_LIPOPROTEIN"/>
    <property type="match status" value="1"/>
</dbReference>
<gene>
    <name evidence="3" type="ORF">BA177_17285</name>
</gene>
<keyword evidence="1" id="KW-0732">Signal</keyword>
<dbReference type="EMBL" id="CP016268">
    <property type="protein sequence ID" value="ANO53351.1"/>
    <property type="molecule type" value="Genomic_DNA"/>
</dbReference>
<reference evidence="3 4" key="1">
    <citation type="submission" date="2016-06" db="EMBL/GenBank/DDBJ databases">
        <title>Complete genome sequence of a deep-branching marine Gamma Proteobacterium Woeseia oceani type strain XK5.</title>
        <authorList>
            <person name="Mu D."/>
            <person name="Du Z."/>
        </authorList>
    </citation>
    <scope>NUCLEOTIDE SEQUENCE [LARGE SCALE GENOMIC DNA]</scope>
    <source>
        <strain evidence="3 4">XK5</strain>
    </source>
</reference>
<feature type="domain" description="PLD phosphodiesterase" evidence="2">
    <location>
        <begin position="369"/>
        <end position="396"/>
    </location>
</feature>
<evidence type="ECO:0000313" key="3">
    <source>
        <dbReference type="EMBL" id="ANO53351.1"/>
    </source>
</evidence>
<dbReference type="AlphaFoldDB" id="A0A193LLL5"/>
<dbReference type="Gene3D" id="3.30.870.10">
    <property type="entry name" value="Endonuclease Chain A"/>
    <property type="match status" value="2"/>
</dbReference>
<dbReference type="InterPro" id="IPR025202">
    <property type="entry name" value="PLD-like_dom"/>
</dbReference>
<dbReference type="CDD" id="cd09110">
    <property type="entry name" value="PLDc_CLS_1"/>
    <property type="match status" value="1"/>
</dbReference>
<dbReference type="PROSITE" id="PS50035">
    <property type="entry name" value="PLD"/>
    <property type="match status" value="2"/>
</dbReference>
<dbReference type="GO" id="GO:0032049">
    <property type="term" value="P:cardiolipin biosynthetic process"/>
    <property type="evidence" value="ECO:0007669"/>
    <property type="project" value="UniProtKB-ARBA"/>
</dbReference>
<dbReference type="KEGG" id="woc:BA177_17285"/>
<evidence type="ECO:0000313" key="4">
    <source>
        <dbReference type="Proteomes" id="UP000092695"/>
    </source>
</evidence>
<evidence type="ECO:0000259" key="2">
    <source>
        <dbReference type="PROSITE" id="PS50035"/>
    </source>
</evidence>
<sequence length="456" mass="49877">MPETRNVALLAAFSASLLACSVARIPVSTTATPTIVNEEGVMSTDQAEKVVQTIVKDSPDPTAAAESISMLTSLSETPLYKGNKATLLVDGPRTYAAMLEAIAAARESINIETYIFADDEVGQRFADALIERSRAGVTVRLIYDSIGSWISDEEFFDLLTNAGIQVQEFNGINPLSGGNPLKANNRTHRKLLIVDDAVAFTGGINVSNTYSSASNDRLRKRKDPLLSGWRDTHLAVRGPAVAAFQAAFADNWEGEELTPAAGQFAECKTDGSCDDVVAVLHSEGGDGQESPIYRAYLEAMQRTESRIWITQAYFAPDETFTTLLGDAAARGVDVRLIVPGISDSAAILHASRSRYGKLLERGIRIYETTGTFLHAKTAVIDGVWSTVGSSNLDYRSFLHNDEVNAIVLGPHFGKQMEAQFELDLSDTREVTLEQWKQRPALDRLKEVFSWVVEYWL</sequence>
<dbReference type="PANTHER" id="PTHR21248">
    <property type="entry name" value="CARDIOLIPIN SYNTHASE"/>
    <property type="match status" value="1"/>
</dbReference>
<dbReference type="SUPFAM" id="SSF56024">
    <property type="entry name" value="Phospholipase D/nuclease"/>
    <property type="match status" value="2"/>
</dbReference>
<protein>
    <recommendedName>
        <fullName evidence="2">PLD phosphodiesterase domain-containing protein</fullName>
    </recommendedName>
</protein>
<dbReference type="GO" id="GO:0030572">
    <property type="term" value="F:phosphatidyltransferase activity"/>
    <property type="evidence" value="ECO:0007669"/>
    <property type="project" value="UniProtKB-ARBA"/>
</dbReference>
<accession>A0A193LLL5</accession>
<name>A0A193LLL5_9GAMM</name>
<keyword evidence="4" id="KW-1185">Reference proteome</keyword>
<dbReference type="SMART" id="SM00155">
    <property type="entry name" value="PLDc"/>
    <property type="match status" value="2"/>
</dbReference>